<sequence>MRYRRSPAELMRTLSQTAADSKREEFRKYLEKAGVLDALTKVLVGLYEEPEKPNNALDFLKQHLGASGPETADVEALKLEVTELRQKVESLQEENSDLRSKLQQYEPANDVTE</sequence>
<evidence type="ECO:0000256" key="4">
    <source>
        <dbReference type="SAM" id="MobiDB-lite"/>
    </source>
</evidence>
<dbReference type="EMBL" id="VSWD01000007">
    <property type="protein sequence ID" value="KAK3096900.1"/>
    <property type="molecule type" value="Genomic_DNA"/>
</dbReference>
<evidence type="ECO:0000256" key="1">
    <source>
        <dbReference type="ARBA" id="ARBA00004123"/>
    </source>
</evidence>
<evidence type="ECO:0000256" key="2">
    <source>
        <dbReference type="ARBA" id="ARBA00009389"/>
    </source>
</evidence>
<dbReference type="PRINTS" id="PR02028">
    <property type="entry name" value="CMYCBINDINGP"/>
</dbReference>
<protein>
    <recommendedName>
        <fullName evidence="7">c-Myc-binding protein</fullName>
    </recommendedName>
</protein>
<dbReference type="Gene3D" id="6.10.250.1060">
    <property type="match status" value="1"/>
</dbReference>
<name>A0AA89C6K8_PINIB</name>
<comment type="similarity">
    <text evidence="2">Belongs to the AMY1 family.</text>
</comment>
<gene>
    <name evidence="5" type="ORF">FSP39_004567</name>
</gene>
<keyword evidence="6" id="KW-1185">Reference proteome</keyword>
<evidence type="ECO:0000256" key="3">
    <source>
        <dbReference type="ARBA" id="ARBA00023242"/>
    </source>
</evidence>
<feature type="region of interest" description="Disordered" evidence="4">
    <location>
        <begin position="89"/>
        <end position="113"/>
    </location>
</feature>
<reference evidence="5" key="1">
    <citation type="submission" date="2019-08" db="EMBL/GenBank/DDBJ databases">
        <title>The improved chromosome-level genome for the pearl oyster Pinctada fucata martensii using PacBio sequencing and Hi-C.</title>
        <authorList>
            <person name="Zheng Z."/>
        </authorList>
    </citation>
    <scope>NUCLEOTIDE SEQUENCE</scope>
    <source>
        <strain evidence="5">ZZ-2019</strain>
        <tissue evidence="5">Adductor muscle</tissue>
    </source>
</reference>
<dbReference type="Proteomes" id="UP001186944">
    <property type="component" value="Unassembled WGS sequence"/>
</dbReference>
<accession>A0AA89C6K8</accession>
<keyword evidence="3" id="KW-0539">Nucleus</keyword>
<dbReference type="GO" id="GO:0003713">
    <property type="term" value="F:transcription coactivator activity"/>
    <property type="evidence" value="ECO:0007669"/>
    <property type="project" value="InterPro"/>
</dbReference>
<dbReference type="GO" id="GO:0005634">
    <property type="term" value="C:nucleus"/>
    <property type="evidence" value="ECO:0007669"/>
    <property type="project" value="UniProtKB-SubCell"/>
</dbReference>
<proteinExistence type="inferred from homology"/>
<dbReference type="CDD" id="cd21937">
    <property type="entry name" value="ZIP_MycBP-like"/>
    <property type="match status" value="1"/>
</dbReference>
<evidence type="ECO:0008006" key="7">
    <source>
        <dbReference type="Google" id="ProtNLM"/>
    </source>
</evidence>
<comment type="subcellular location">
    <subcellularLocation>
        <location evidence="1">Nucleus</location>
    </subcellularLocation>
</comment>
<feature type="compositionally biased region" description="Basic and acidic residues" evidence="4">
    <location>
        <begin position="89"/>
        <end position="100"/>
    </location>
</feature>
<organism evidence="5 6">
    <name type="scientific">Pinctada imbricata</name>
    <name type="common">Atlantic pearl-oyster</name>
    <name type="synonym">Pinctada martensii</name>
    <dbReference type="NCBI Taxonomy" id="66713"/>
    <lineage>
        <taxon>Eukaryota</taxon>
        <taxon>Metazoa</taxon>
        <taxon>Spiralia</taxon>
        <taxon>Lophotrochozoa</taxon>
        <taxon>Mollusca</taxon>
        <taxon>Bivalvia</taxon>
        <taxon>Autobranchia</taxon>
        <taxon>Pteriomorphia</taxon>
        <taxon>Pterioida</taxon>
        <taxon>Pterioidea</taxon>
        <taxon>Pteriidae</taxon>
        <taxon>Pinctada</taxon>
    </lineage>
</organism>
<dbReference type="InterPro" id="IPR026060">
    <property type="entry name" value="AMY1"/>
</dbReference>
<evidence type="ECO:0000313" key="5">
    <source>
        <dbReference type="EMBL" id="KAK3096900.1"/>
    </source>
</evidence>
<dbReference type="PANTHER" id="PTHR13168">
    <property type="entry name" value="ASSOCIATE OF C-MYC AMY-1"/>
    <property type="match status" value="1"/>
</dbReference>
<dbReference type="AlphaFoldDB" id="A0AA89C6K8"/>
<comment type="caution">
    <text evidence="5">The sequence shown here is derived from an EMBL/GenBank/DDBJ whole genome shotgun (WGS) entry which is preliminary data.</text>
</comment>
<evidence type="ECO:0000313" key="6">
    <source>
        <dbReference type="Proteomes" id="UP001186944"/>
    </source>
</evidence>
<dbReference type="PANTHER" id="PTHR13168:SF0">
    <property type="entry name" value="C-MYC-BINDING PROTEIN"/>
    <property type="match status" value="1"/>
</dbReference>